<dbReference type="RefSeq" id="WP_169725783.1">
    <property type="nucleotide sequence ID" value="NZ_CP022521.1"/>
</dbReference>
<feature type="region of interest" description="Disordered" evidence="1">
    <location>
        <begin position="100"/>
        <end position="138"/>
    </location>
</feature>
<feature type="compositionally biased region" description="Basic and acidic residues" evidence="1">
    <location>
        <begin position="113"/>
        <end position="138"/>
    </location>
</feature>
<dbReference type="Proteomes" id="UP000204221">
    <property type="component" value="Chromosome"/>
</dbReference>
<evidence type="ECO:0000313" key="2">
    <source>
        <dbReference type="EMBL" id="ASO20731.1"/>
    </source>
</evidence>
<organism evidence="2 3">
    <name type="scientific">Actinoalloteichus hoggarensis</name>
    <dbReference type="NCBI Taxonomy" id="1470176"/>
    <lineage>
        <taxon>Bacteria</taxon>
        <taxon>Bacillati</taxon>
        <taxon>Actinomycetota</taxon>
        <taxon>Actinomycetes</taxon>
        <taxon>Pseudonocardiales</taxon>
        <taxon>Pseudonocardiaceae</taxon>
        <taxon>Actinoalloteichus</taxon>
    </lineage>
</organism>
<name>A0A221W4Z8_9PSEU</name>
<reference evidence="2 3" key="1">
    <citation type="submission" date="2017-07" db="EMBL/GenBank/DDBJ databases">
        <title>Complete genome sequence of Actinoalloteichus hoggarensis DSM 45943, type strain of Actinoalloteichus hoggarensis.</title>
        <authorList>
            <person name="Ruckert C."/>
            <person name="Nouioui I."/>
            <person name="Willmese J."/>
            <person name="van Wezel G."/>
            <person name="Klenk H.-P."/>
            <person name="Kalinowski J."/>
            <person name="Zotchev S.B."/>
        </authorList>
    </citation>
    <scope>NUCLEOTIDE SEQUENCE [LARGE SCALE GENOMIC DNA]</scope>
    <source>
        <strain evidence="2 3">DSM 45943</strain>
    </source>
</reference>
<dbReference type="InterPro" id="IPR011042">
    <property type="entry name" value="6-blade_b-propeller_TolB-like"/>
</dbReference>
<evidence type="ECO:0000313" key="3">
    <source>
        <dbReference type="Proteomes" id="UP000204221"/>
    </source>
</evidence>
<protein>
    <submittedName>
        <fullName evidence="2">Uncharacterized protein</fullName>
    </submittedName>
</protein>
<dbReference type="Gene3D" id="2.120.10.30">
    <property type="entry name" value="TolB, C-terminal domain"/>
    <property type="match status" value="1"/>
</dbReference>
<keyword evidence="3" id="KW-1185">Reference proteome</keyword>
<proteinExistence type="predicted"/>
<dbReference type="EMBL" id="CP022521">
    <property type="protein sequence ID" value="ASO20731.1"/>
    <property type="molecule type" value="Genomic_DNA"/>
</dbReference>
<sequence length="138" mass="14382">MLRVDGGEAVPVADGLGAPQGRAFRDGELFVVETGPRLPRAVDPTTGQRRIDVADLPVGLPSGVTRAEPALFCHGLPGLPRRFAGLAVDSTGALYLSADGEGSVLRLTPRPAEPSRDRSEDASATADQERVIPGEDAD</sequence>
<dbReference type="AlphaFoldDB" id="A0A221W4Z8"/>
<accession>A0A221W4Z8</accession>
<evidence type="ECO:0000256" key="1">
    <source>
        <dbReference type="SAM" id="MobiDB-lite"/>
    </source>
</evidence>
<dbReference type="KEGG" id="ahg:AHOG_15525"/>
<dbReference type="SUPFAM" id="SSF63829">
    <property type="entry name" value="Calcium-dependent phosphotriesterase"/>
    <property type="match status" value="1"/>
</dbReference>
<gene>
    <name evidence="2" type="ORF">AHOG_15525</name>
</gene>